<evidence type="ECO:0000313" key="1">
    <source>
        <dbReference type="EMBL" id="MDP9843669.1"/>
    </source>
</evidence>
<name>A0ABT9QCL6_9ACTN</name>
<organism evidence="1 2">
    <name type="scientific">Streptosporangium lutulentum</name>
    <dbReference type="NCBI Taxonomy" id="1461250"/>
    <lineage>
        <taxon>Bacteria</taxon>
        <taxon>Bacillati</taxon>
        <taxon>Actinomycetota</taxon>
        <taxon>Actinomycetes</taxon>
        <taxon>Streptosporangiales</taxon>
        <taxon>Streptosporangiaceae</taxon>
        <taxon>Streptosporangium</taxon>
    </lineage>
</organism>
<reference evidence="1 2" key="1">
    <citation type="submission" date="2023-07" db="EMBL/GenBank/DDBJ databases">
        <title>Sequencing the genomes of 1000 actinobacteria strains.</title>
        <authorList>
            <person name="Klenk H.-P."/>
        </authorList>
    </citation>
    <scope>NUCLEOTIDE SEQUENCE [LARGE SCALE GENOMIC DNA]</scope>
    <source>
        <strain evidence="1 2">DSM 46740</strain>
    </source>
</reference>
<comment type="caution">
    <text evidence="1">The sequence shown here is derived from an EMBL/GenBank/DDBJ whole genome shotgun (WGS) entry which is preliminary data.</text>
</comment>
<dbReference type="Proteomes" id="UP001225356">
    <property type="component" value="Unassembled WGS sequence"/>
</dbReference>
<protein>
    <recommendedName>
        <fullName evidence="3">Glyoxalase</fullName>
    </recommendedName>
</protein>
<evidence type="ECO:0008006" key="3">
    <source>
        <dbReference type="Google" id="ProtNLM"/>
    </source>
</evidence>
<sequence>MRPKCGTATSIYIQDPDTNTLELRWYPQHAGAGDTH</sequence>
<gene>
    <name evidence="1" type="ORF">J2853_002880</name>
</gene>
<proteinExistence type="predicted"/>
<accession>A0ABT9QCL6</accession>
<keyword evidence="2" id="KW-1185">Reference proteome</keyword>
<evidence type="ECO:0000313" key="2">
    <source>
        <dbReference type="Proteomes" id="UP001225356"/>
    </source>
</evidence>
<dbReference type="EMBL" id="JAUSQU010000001">
    <property type="protein sequence ID" value="MDP9843669.1"/>
    <property type="molecule type" value="Genomic_DNA"/>
</dbReference>